<dbReference type="Pfam" id="PF01936">
    <property type="entry name" value="NYN"/>
    <property type="match status" value="1"/>
</dbReference>
<evidence type="ECO:0000313" key="2">
    <source>
        <dbReference type="EMBL" id="SIS37464.1"/>
    </source>
</evidence>
<feature type="domain" description="HTH OST-type" evidence="1">
    <location>
        <begin position="227"/>
        <end position="300"/>
    </location>
</feature>
<dbReference type="GO" id="GO:0004540">
    <property type="term" value="F:RNA nuclease activity"/>
    <property type="evidence" value="ECO:0007669"/>
    <property type="project" value="InterPro"/>
</dbReference>
<reference evidence="3" key="1">
    <citation type="submission" date="2017-01" db="EMBL/GenBank/DDBJ databases">
        <authorList>
            <person name="Varghese N."/>
            <person name="Submissions S."/>
        </authorList>
    </citation>
    <scope>NUCLEOTIDE SEQUENCE [LARGE SCALE GENOMIC DNA]</scope>
    <source>
        <strain evidence="3">DSM 17126</strain>
    </source>
</reference>
<dbReference type="CDD" id="cd11297">
    <property type="entry name" value="PIN_LabA-like_N_1"/>
    <property type="match status" value="1"/>
</dbReference>
<dbReference type="Pfam" id="PF12872">
    <property type="entry name" value="OST-HTH"/>
    <property type="match status" value="1"/>
</dbReference>
<proteinExistence type="predicted"/>
<dbReference type="InterPro" id="IPR025605">
    <property type="entry name" value="OST-HTH/LOTUS_dom"/>
</dbReference>
<evidence type="ECO:0000259" key="1">
    <source>
        <dbReference type="PROSITE" id="PS51644"/>
    </source>
</evidence>
<dbReference type="PANTHER" id="PTHR35811:SF1">
    <property type="entry name" value="HTH OST-TYPE DOMAIN-CONTAINING PROTEIN"/>
    <property type="match status" value="1"/>
</dbReference>
<accession>A0A1N7IK31</accession>
<dbReference type="Gene3D" id="3.30.420.610">
    <property type="entry name" value="LOTUS domain-like"/>
    <property type="match status" value="1"/>
</dbReference>
<dbReference type="PROSITE" id="PS51644">
    <property type="entry name" value="HTH_OST"/>
    <property type="match status" value="1"/>
</dbReference>
<dbReference type="Proteomes" id="UP000186373">
    <property type="component" value="Unassembled WGS sequence"/>
</dbReference>
<sequence length="300" mass="34321">MKIKKFRNKSGHFTNFRDINFDRLPESLIDRYKSYYFSSNTSIMSDKKFNIAILIDGDNAQAKLLKETIEEVSKYGKATIRRIYGDWTSQGMNSWKDLVNLYSISPIQKFSYTSGKNSTDGAMIIDAMDILHGKSVEGFCIVSSDSDYTGLAKRIREEGLFVMGIGEKKTPEAFVKSCDIFTYTENITPKVKKEAKAESHKVKENKVEDTVKKEPATPKVHEFQSFLSRKDEETISKAFEISANENDMAFISTLGTNIRKIDPSFDSRTYGYSTLSKLFDDLPYFEVVRNETNHPLLKRK</sequence>
<dbReference type="EMBL" id="FTNY01000004">
    <property type="protein sequence ID" value="SIS37464.1"/>
    <property type="molecule type" value="Genomic_DNA"/>
</dbReference>
<gene>
    <name evidence="2" type="ORF">SAMN05421639_104102</name>
</gene>
<keyword evidence="3" id="KW-1185">Reference proteome</keyword>
<dbReference type="CDD" id="cd10146">
    <property type="entry name" value="LabA_like_C"/>
    <property type="match status" value="1"/>
</dbReference>
<name>A0A1N7IK31_9FLAO</name>
<dbReference type="InterPro" id="IPR041966">
    <property type="entry name" value="LOTUS-like"/>
</dbReference>
<dbReference type="InterPro" id="IPR021139">
    <property type="entry name" value="NYN"/>
</dbReference>
<dbReference type="PANTHER" id="PTHR35811">
    <property type="entry name" value="SLR1870 PROTEIN"/>
    <property type="match status" value="1"/>
</dbReference>
<organism evidence="2 3">
    <name type="scientific">Chryseobacterium shigense</name>
    <dbReference type="NCBI Taxonomy" id="297244"/>
    <lineage>
        <taxon>Bacteria</taxon>
        <taxon>Pseudomonadati</taxon>
        <taxon>Bacteroidota</taxon>
        <taxon>Flavobacteriia</taxon>
        <taxon>Flavobacteriales</taxon>
        <taxon>Weeksellaceae</taxon>
        <taxon>Chryseobacterium group</taxon>
        <taxon>Chryseobacterium</taxon>
    </lineage>
</organism>
<protein>
    <submittedName>
        <fullName evidence="2">Uncharacterized conserved protein, LabA/DUF88 family</fullName>
    </submittedName>
</protein>
<evidence type="ECO:0000313" key="3">
    <source>
        <dbReference type="Proteomes" id="UP000186373"/>
    </source>
</evidence>
<dbReference type="AlphaFoldDB" id="A0A1N7IK31"/>
<dbReference type="Gene3D" id="3.40.50.1010">
    <property type="entry name" value="5'-nuclease"/>
    <property type="match status" value="1"/>
</dbReference>